<dbReference type="RefSeq" id="XP_012768587.1">
    <property type="nucleotide sequence ID" value="XM_012913133.1"/>
</dbReference>
<dbReference type="GeneID" id="24564942"/>
<evidence type="ECO:0000256" key="1">
    <source>
        <dbReference type="SAM" id="Phobius"/>
    </source>
</evidence>
<evidence type="ECO:0000313" key="3">
    <source>
        <dbReference type="Proteomes" id="UP000033188"/>
    </source>
</evidence>
<dbReference type="Proteomes" id="UP000033188">
    <property type="component" value="Chromosome 3"/>
</dbReference>
<gene>
    <name evidence="2" type="ORF">BBBOND_0303050</name>
</gene>
<sequence length="91" mass="10150">MAVYHTRIAESLYFGVRLPQNKRCLEIEISLKMSDEDDWKAGIGAAVGGIIGFSALLVLVLYIMGKIYNISLGEIFGQIRDGFRDSKPKLQ</sequence>
<dbReference type="EMBL" id="LK391709">
    <property type="protein sequence ID" value="CDR96401.1"/>
    <property type="molecule type" value="Genomic_DNA"/>
</dbReference>
<dbReference type="KEGG" id="bbig:BBBOND_0303050"/>
<accession>A0A061D6S8</accession>
<protein>
    <submittedName>
        <fullName evidence="2">Uncharacterized protein</fullName>
    </submittedName>
</protein>
<keyword evidence="1" id="KW-0812">Transmembrane</keyword>
<reference evidence="3" key="1">
    <citation type="journal article" date="2014" name="Nucleic Acids Res.">
        <title>The evolutionary dynamics of variant antigen genes in Babesia reveal a history of genomic innovation underlying host-parasite interaction.</title>
        <authorList>
            <person name="Jackson A.P."/>
            <person name="Otto T.D."/>
            <person name="Darby A."/>
            <person name="Ramaprasad A."/>
            <person name="Xia D."/>
            <person name="Echaide I.E."/>
            <person name="Farber M."/>
            <person name="Gahlot S."/>
            <person name="Gamble J."/>
            <person name="Gupta D."/>
            <person name="Gupta Y."/>
            <person name="Jackson L."/>
            <person name="Malandrin L."/>
            <person name="Malas T.B."/>
            <person name="Moussa E."/>
            <person name="Nair M."/>
            <person name="Reid A.J."/>
            <person name="Sanders M."/>
            <person name="Sharma J."/>
            <person name="Tracey A."/>
            <person name="Quail M.A."/>
            <person name="Weir W."/>
            <person name="Wastling J.M."/>
            <person name="Hall N."/>
            <person name="Willadsen P."/>
            <person name="Lingelbach K."/>
            <person name="Shiels B."/>
            <person name="Tait A."/>
            <person name="Berriman M."/>
            <person name="Allred D.R."/>
            <person name="Pain A."/>
        </authorList>
    </citation>
    <scope>NUCLEOTIDE SEQUENCE [LARGE SCALE GENOMIC DNA]</scope>
    <source>
        <strain evidence="3">Bond</strain>
    </source>
</reference>
<proteinExistence type="predicted"/>
<keyword evidence="1" id="KW-0472">Membrane</keyword>
<name>A0A061D6S8_BABBI</name>
<keyword evidence="1" id="KW-1133">Transmembrane helix</keyword>
<organism evidence="2 3">
    <name type="scientific">Babesia bigemina</name>
    <dbReference type="NCBI Taxonomy" id="5866"/>
    <lineage>
        <taxon>Eukaryota</taxon>
        <taxon>Sar</taxon>
        <taxon>Alveolata</taxon>
        <taxon>Apicomplexa</taxon>
        <taxon>Aconoidasida</taxon>
        <taxon>Piroplasmida</taxon>
        <taxon>Babesiidae</taxon>
        <taxon>Babesia</taxon>
    </lineage>
</organism>
<keyword evidence="3" id="KW-1185">Reference proteome</keyword>
<evidence type="ECO:0000313" key="2">
    <source>
        <dbReference type="EMBL" id="CDR96401.1"/>
    </source>
</evidence>
<dbReference type="AlphaFoldDB" id="A0A061D6S8"/>
<dbReference type="VEuPathDB" id="PiroplasmaDB:BBBOND_0303050"/>
<feature type="transmembrane region" description="Helical" evidence="1">
    <location>
        <begin position="41"/>
        <end position="63"/>
    </location>
</feature>